<sequence>MKDFASVYGGMLWAIRDWAQWDALIATLQAEAGDDWYVYFVGQELPQAPLSAETFCRVLTEIDVLLHHDHRERYLGIVYVDDREHPSLLKIYDPNNLGASCGSSGKQIPPGWVLSRMPPERLPGPVIIPEGRLRWWRELFDRQRGA</sequence>
<evidence type="ECO:0000313" key="1">
    <source>
        <dbReference type="EMBL" id="MBU2788981.1"/>
    </source>
</evidence>
<keyword evidence="2" id="KW-1185">Reference proteome</keyword>
<proteinExistence type="predicted"/>
<accession>A0AAE2YRY1</accession>
<comment type="caution">
    <text evidence="1">The sequence shown here is derived from an EMBL/GenBank/DDBJ whole genome shotgun (WGS) entry which is preliminary data.</text>
</comment>
<name>A0AAE2YRY1_9PROT</name>
<evidence type="ECO:0000313" key="2">
    <source>
        <dbReference type="Proteomes" id="UP001197378"/>
    </source>
</evidence>
<gene>
    <name evidence="1" type="ORF">HFQ13_12345</name>
</gene>
<dbReference type="EMBL" id="JAAXYO010000180">
    <property type="protein sequence ID" value="MBU2788981.1"/>
    <property type="molecule type" value="Genomic_DNA"/>
</dbReference>
<dbReference type="Proteomes" id="UP001197378">
    <property type="component" value="Unassembled WGS sequence"/>
</dbReference>
<dbReference type="RefSeq" id="WP_215871677.1">
    <property type="nucleotide sequence ID" value="NZ_JAAXYO010000180.1"/>
</dbReference>
<protein>
    <submittedName>
        <fullName evidence="1">Uncharacterized protein</fullName>
    </submittedName>
</protein>
<dbReference type="AlphaFoldDB" id="A0AAE2YRY1"/>
<reference evidence="1" key="1">
    <citation type="journal article" date="2021" name="ISME J.">
        <title>Genomic evolution of the class Acidithiobacillia: deep-branching Proteobacteria living in extreme acidic conditions.</title>
        <authorList>
            <person name="Moya-Beltran A."/>
            <person name="Beard S."/>
            <person name="Rojas-Villalobos C."/>
            <person name="Issotta F."/>
            <person name="Gallardo Y."/>
            <person name="Ulloa R."/>
            <person name="Giaveno A."/>
            <person name="Degli Esposti M."/>
            <person name="Johnson D.B."/>
            <person name="Quatrini R."/>
        </authorList>
    </citation>
    <scope>NUCLEOTIDE SEQUENCE</scope>
    <source>
        <strain evidence="1">VAN18-1</strain>
    </source>
</reference>
<organism evidence="1 2">
    <name type="scientific">Igneacidithiobacillus copahuensis</name>
    <dbReference type="NCBI Taxonomy" id="2724909"/>
    <lineage>
        <taxon>Bacteria</taxon>
        <taxon>Pseudomonadati</taxon>
        <taxon>Pseudomonadota</taxon>
        <taxon>Acidithiobacillia</taxon>
        <taxon>Acidithiobacillales</taxon>
        <taxon>Acidithiobacillaceae</taxon>
        <taxon>Igneacidithiobacillus</taxon>
    </lineage>
</organism>